<feature type="compositionally biased region" description="Low complexity" evidence="1">
    <location>
        <begin position="79"/>
        <end position="88"/>
    </location>
</feature>
<feature type="region of interest" description="Disordered" evidence="1">
    <location>
        <begin position="32"/>
        <end position="101"/>
    </location>
</feature>
<keyword evidence="2" id="KW-0472">Membrane</keyword>
<reference evidence="4" key="1">
    <citation type="journal article" date="2019" name="Int. J. Syst. Evol. Microbiol.">
        <title>The Global Catalogue of Microorganisms (GCM) 10K type strain sequencing project: providing services to taxonomists for standard genome sequencing and annotation.</title>
        <authorList>
            <consortium name="The Broad Institute Genomics Platform"/>
            <consortium name="The Broad Institute Genome Sequencing Center for Infectious Disease"/>
            <person name="Wu L."/>
            <person name="Ma J."/>
        </authorList>
    </citation>
    <scope>NUCLEOTIDE SEQUENCE [LARGE SCALE GENOMIC DNA]</scope>
    <source>
        <strain evidence="4">CCUG 63369</strain>
    </source>
</reference>
<protein>
    <recommendedName>
        <fullName evidence="5">Secreted protein</fullName>
    </recommendedName>
</protein>
<gene>
    <name evidence="3" type="ORF">ACFQZU_06930</name>
</gene>
<feature type="transmembrane region" description="Helical" evidence="2">
    <location>
        <begin position="6"/>
        <end position="26"/>
    </location>
</feature>
<proteinExistence type="predicted"/>
<keyword evidence="2" id="KW-0812">Transmembrane</keyword>
<evidence type="ECO:0000313" key="4">
    <source>
        <dbReference type="Proteomes" id="UP001596956"/>
    </source>
</evidence>
<evidence type="ECO:0000256" key="2">
    <source>
        <dbReference type="SAM" id="Phobius"/>
    </source>
</evidence>
<evidence type="ECO:0000256" key="1">
    <source>
        <dbReference type="SAM" id="MobiDB-lite"/>
    </source>
</evidence>
<comment type="caution">
    <text evidence="3">The sequence shown here is derived from an EMBL/GenBank/DDBJ whole genome shotgun (WGS) entry which is preliminary data.</text>
</comment>
<name>A0ABW3BDV3_9ACTN</name>
<evidence type="ECO:0000313" key="3">
    <source>
        <dbReference type="EMBL" id="MFD0801051.1"/>
    </source>
</evidence>
<keyword evidence="4" id="KW-1185">Reference proteome</keyword>
<dbReference type="EMBL" id="JBHTHR010000140">
    <property type="protein sequence ID" value="MFD0801051.1"/>
    <property type="molecule type" value="Genomic_DNA"/>
</dbReference>
<sequence length="101" mass="10109">MGDVLSALLPPAVVAAVFCTFVVKLLRKEMAPRTSDGRLVSEAGASTVSGRGTASTATAPDSDSDGVAAEDGAKGAEGSGSEAARTGSTANRSGRERKRRA</sequence>
<evidence type="ECO:0008006" key="5">
    <source>
        <dbReference type="Google" id="ProtNLM"/>
    </source>
</evidence>
<feature type="compositionally biased region" description="Polar residues" evidence="1">
    <location>
        <begin position="44"/>
        <end position="61"/>
    </location>
</feature>
<accession>A0ABW3BDV3</accession>
<keyword evidence="2" id="KW-1133">Transmembrane helix</keyword>
<organism evidence="3 4">
    <name type="scientific">Streptomonospora algeriensis</name>
    <dbReference type="NCBI Taxonomy" id="995084"/>
    <lineage>
        <taxon>Bacteria</taxon>
        <taxon>Bacillati</taxon>
        <taxon>Actinomycetota</taxon>
        <taxon>Actinomycetes</taxon>
        <taxon>Streptosporangiales</taxon>
        <taxon>Nocardiopsidaceae</taxon>
        <taxon>Streptomonospora</taxon>
    </lineage>
</organism>
<dbReference type="Proteomes" id="UP001596956">
    <property type="component" value="Unassembled WGS sequence"/>
</dbReference>